<gene>
    <name evidence="4" type="ORF">CPUR_02227</name>
</gene>
<feature type="compositionally biased region" description="Basic and acidic residues" evidence="1">
    <location>
        <begin position="253"/>
        <end position="268"/>
    </location>
</feature>
<keyword evidence="5" id="KW-1185">Reference proteome</keyword>
<evidence type="ECO:0000313" key="5">
    <source>
        <dbReference type="Proteomes" id="UP000016801"/>
    </source>
</evidence>
<evidence type="ECO:0000313" key="4">
    <source>
        <dbReference type="EMBL" id="CCE28540.1"/>
    </source>
</evidence>
<feature type="region of interest" description="Disordered" evidence="1">
    <location>
        <begin position="245"/>
        <end position="294"/>
    </location>
</feature>
<evidence type="ECO:0000259" key="3">
    <source>
        <dbReference type="Pfam" id="PF17184"/>
    </source>
</evidence>
<comment type="caution">
    <text evidence="4">The sequence shown here is derived from an EMBL/GenBank/DDBJ whole genome shotgun (WGS) entry which is preliminary data.</text>
</comment>
<evidence type="ECO:0000259" key="2">
    <source>
        <dbReference type="Pfam" id="PF04179"/>
    </source>
</evidence>
<accession>M1W3J9</accession>
<feature type="domain" description="Rit1 N-terminal" evidence="3">
    <location>
        <begin position="285"/>
        <end position="366"/>
    </location>
</feature>
<dbReference type="GO" id="GO:0005737">
    <property type="term" value="C:cytoplasm"/>
    <property type="evidence" value="ECO:0007669"/>
    <property type="project" value="TreeGrafter"/>
</dbReference>
<dbReference type="Pfam" id="PF17184">
    <property type="entry name" value="Rit1_C"/>
    <property type="match status" value="2"/>
</dbReference>
<dbReference type="PIRSF" id="PIRSF007747">
    <property type="entry name" value="Ribosyl_Ptfrase"/>
    <property type="match status" value="1"/>
</dbReference>
<feature type="compositionally biased region" description="Basic and acidic residues" evidence="1">
    <location>
        <begin position="276"/>
        <end position="289"/>
    </location>
</feature>
<feature type="domain" description="Rit1 DUSP-like" evidence="2">
    <location>
        <begin position="425"/>
        <end position="535"/>
    </location>
</feature>
<keyword evidence="4" id="KW-0808">Transferase</keyword>
<dbReference type="PANTHER" id="PTHR31811">
    <property type="entry name" value="TRNA A64-2'-O-RIBOSYLPHOSPHATE TRANSFERASE"/>
    <property type="match status" value="1"/>
</dbReference>
<dbReference type="OrthoDB" id="45256at2759"/>
<dbReference type="AlphaFoldDB" id="M1W3J9"/>
<name>M1W3J9_CLAP2</name>
<dbReference type="EMBL" id="CAGA01000009">
    <property type="protein sequence ID" value="CCE28540.1"/>
    <property type="molecule type" value="Genomic_DNA"/>
</dbReference>
<feature type="domain" description="Rit1 N-terminal" evidence="3">
    <location>
        <begin position="21"/>
        <end position="237"/>
    </location>
</feature>
<reference evidence="4 5" key="1">
    <citation type="journal article" date="2013" name="PLoS Genet.">
        <title>Plant-symbiotic fungi as chemical engineers: Multi-genome analysis of the Clavicipitaceae reveals dynamics of alkaloid loci.</title>
        <authorList>
            <person name="Schardl C.L."/>
            <person name="Young C.A."/>
            <person name="Hesse U."/>
            <person name="Amyotte S.G."/>
            <person name="Andreeva K."/>
            <person name="Calie P.J."/>
            <person name="Fleetwood D.J."/>
            <person name="Haws D.C."/>
            <person name="Moore N."/>
            <person name="Oeser B."/>
            <person name="Panaccione D.G."/>
            <person name="Schweri K.K."/>
            <person name="Voisey C.R."/>
            <person name="Farman M.L."/>
            <person name="Jaromczyk J.W."/>
            <person name="Roe B.A."/>
            <person name="O'Sullivan D.M."/>
            <person name="Scott B."/>
            <person name="Tudzynski P."/>
            <person name="An Z."/>
            <person name="Arnaoudova E.G."/>
            <person name="Bullock C.T."/>
            <person name="Charlton N.D."/>
            <person name="Chen L."/>
            <person name="Cox M."/>
            <person name="Dinkins R.D."/>
            <person name="Florea S."/>
            <person name="Glenn A.E."/>
            <person name="Gordon A."/>
            <person name="Gueldener U."/>
            <person name="Harris D.R."/>
            <person name="Hollin W."/>
            <person name="Jaromczyk J."/>
            <person name="Johnson R.D."/>
            <person name="Khan A.K."/>
            <person name="Leistner E."/>
            <person name="Leuchtmann A."/>
            <person name="Li C."/>
            <person name="Liu J."/>
            <person name="Liu J."/>
            <person name="Liu M."/>
            <person name="Mace W."/>
            <person name="Machado C."/>
            <person name="Nagabhyru P."/>
            <person name="Pan J."/>
            <person name="Schmid J."/>
            <person name="Sugawara K."/>
            <person name="Steiner U."/>
            <person name="Takach J.E."/>
            <person name="Tanaka E."/>
            <person name="Webb J.S."/>
            <person name="Wilson E.V."/>
            <person name="Wiseman J.L."/>
            <person name="Yoshida R."/>
            <person name="Zeng Z."/>
        </authorList>
    </citation>
    <scope>NUCLEOTIDE SEQUENCE [LARGE SCALE GENOMIC DNA]</scope>
    <source>
        <strain evidence="4 5">20.1</strain>
    </source>
</reference>
<dbReference type="eggNOG" id="KOG2634">
    <property type="taxonomic scope" value="Eukaryota"/>
</dbReference>
<dbReference type="InterPro" id="IPR007306">
    <property type="entry name" value="Rit1"/>
</dbReference>
<evidence type="ECO:0000256" key="1">
    <source>
        <dbReference type="SAM" id="MobiDB-lite"/>
    </source>
</evidence>
<organism evidence="4 5">
    <name type="scientific">Claviceps purpurea (strain 20.1)</name>
    <name type="common">Ergot fungus</name>
    <name type="synonym">Sphacelia segetum</name>
    <dbReference type="NCBI Taxonomy" id="1111077"/>
    <lineage>
        <taxon>Eukaryota</taxon>
        <taxon>Fungi</taxon>
        <taxon>Dikarya</taxon>
        <taxon>Ascomycota</taxon>
        <taxon>Pezizomycotina</taxon>
        <taxon>Sordariomycetes</taxon>
        <taxon>Hypocreomycetidae</taxon>
        <taxon>Hypocreales</taxon>
        <taxon>Clavicipitaceae</taxon>
        <taxon>Claviceps</taxon>
    </lineage>
</organism>
<dbReference type="STRING" id="1111077.M1W3J9"/>
<dbReference type="HOGENOM" id="CLU_027654_1_1_1"/>
<dbReference type="Pfam" id="PF04179">
    <property type="entry name" value="Init_tRNA_PT"/>
    <property type="match status" value="1"/>
</dbReference>
<dbReference type="GO" id="GO:0019988">
    <property type="term" value="P:charged-tRNA amino acid modification"/>
    <property type="evidence" value="ECO:0007669"/>
    <property type="project" value="InterPro"/>
</dbReference>
<protein>
    <submittedName>
        <fullName evidence="4">Related to 2`-O-ribosyl phosphate transferase RIT1</fullName>
    </submittedName>
</protein>
<dbReference type="PANTHER" id="PTHR31811:SF0">
    <property type="entry name" value="TRNA A64-2'-O-RIBOSYLPHOSPHATE TRANSFERASE"/>
    <property type="match status" value="1"/>
</dbReference>
<dbReference type="InterPro" id="IPR033449">
    <property type="entry name" value="Rit1_N"/>
</dbReference>
<dbReference type="InterPro" id="IPR033421">
    <property type="entry name" value="Rit1_DUSP-like"/>
</dbReference>
<dbReference type="Proteomes" id="UP000016801">
    <property type="component" value="Unassembled WGS sequence"/>
</dbReference>
<proteinExistence type="predicted"/>
<dbReference type="GO" id="GO:0043399">
    <property type="term" value="F:tRNA adenosine(64)-2'-O-ribosylphosphate transferase activity"/>
    <property type="evidence" value="ECO:0007669"/>
    <property type="project" value="InterPro"/>
</dbReference>
<dbReference type="VEuPathDB" id="FungiDB:CPUR_02227"/>
<sequence length="540" mass="60029">MASLPPDDDTLPSLSSLLSSLKRSTLSIHNRLTSIHSDAQFVLRAASSPSLRGRASKPRPLVANQRCGSWYVPPGKTPQRACAYFKSTDGHERAWKCSTRRLNMHLVDMIEEHDGIIIVDSTRRGKRMPDALSTTIPIWCTVLNNILLPSHPLSSQLFLPPHLMASTHAQIMALIPEFVQALRDLKLEALPVLTKPLRPFWVTQESSLLPPEDDVCALCYSSRWPLSSCSCSCSCSGSESIASSVHSFPSPSSKDDNKNNNDIDDTKDSPQQQDQEQAHEQKQEQKQEQEQEQQGTIFQDYHPIICLTASRRILTSEIDSQGYIQGAADDTENWAHGLTPDLFWAHSKRLLSTPDAQLPELIASLLEQDQMERREQQSVDLVRLTSVISVCALPLGAPGRTDGEVCHVVLVEGVTPKDTWIRAPNYMEIGLGKHKTASRNLRLALPEICAFVRAFLERGQDRQVVVACESGRDTSVGTALALSCYLFDEQGQFRVPDARLCFTKGQVKVKLASFMTAYPAGNPSRQTLQSVNSFLMDWTK</sequence>